<dbReference type="Proteomes" id="UP000231501">
    <property type="component" value="Unassembled WGS sequence"/>
</dbReference>
<proteinExistence type="predicted"/>
<dbReference type="EMBL" id="PEOG01000090">
    <property type="protein sequence ID" value="PIM50916.1"/>
    <property type="molecule type" value="Genomic_DNA"/>
</dbReference>
<gene>
    <name evidence="1" type="ORF">CS062_22470</name>
</gene>
<dbReference type="RefSeq" id="WP_099863866.1">
    <property type="nucleotide sequence ID" value="NZ_PEOG01000090.1"/>
</dbReference>
<comment type="caution">
    <text evidence="1">The sequence shown here is derived from an EMBL/GenBank/DDBJ whole genome shotgun (WGS) entry which is preliminary data.</text>
</comment>
<keyword evidence="2" id="KW-1185">Reference proteome</keyword>
<evidence type="ECO:0000313" key="1">
    <source>
        <dbReference type="EMBL" id="PIM50916.1"/>
    </source>
</evidence>
<dbReference type="Gene3D" id="3.40.190.10">
    <property type="entry name" value="Periplasmic binding protein-like II"/>
    <property type="match status" value="2"/>
</dbReference>
<dbReference type="SUPFAM" id="SSF53850">
    <property type="entry name" value="Periplasmic binding protein-like II"/>
    <property type="match status" value="1"/>
</dbReference>
<dbReference type="OrthoDB" id="368476at2"/>
<sequence length="297" mass="32958">MTASPFLLTRRRCLRRLGPTLGSVCLGAATLAGLPCLALTSEKIRATGPDALEPPRPDRGEATPKVLRFTFSRRREDPRTQWLIAVYRELLASLGIGFEFVDVPPGRGPIAVRTGDADGELGRTWGYGLLNPELVRVAESNNAVEFAAYATEASLGDRFPGWPAVREQRWRCEHRRGIPELADLLAREVPPEQVSTVATIEQGLRRLQLKRIDLYLDVREAVEDHLAFGDVSAEFSAGPAPRMLGVIQSTTGHAYLHRRHEALVPAITQALREMKRQGTVARLREEALKRFLATRAK</sequence>
<protein>
    <recommendedName>
        <fullName evidence="3">Solute-binding protein family 3/N-terminal domain-containing protein</fullName>
    </recommendedName>
</protein>
<evidence type="ECO:0008006" key="3">
    <source>
        <dbReference type="Google" id="ProtNLM"/>
    </source>
</evidence>
<name>A0A2G9C3B5_9BURK</name>
<accession>A0A2G9C3B5</accession>
<organism evidence="1 2">
    <name type="scientific">Roseateles chitinivorans</name>
    <dbReference type="NCBI Taxonomy" id="2917965"/>
    <lineage>
        <taxon>Bacteria</taxon>
        <taxon>Pseudomonadati</taxon>
        <taxon>Pseudomonadota</taxon>
        <taxon>Betaproteobacteria</taxon>
        <taxon>Burkholderiales</taxon>
        <taxon>Sphaerotilaceae</taxon>
        <taxon>Roseateles</taxon>
    </lineage>
</organism>
<evidence type="ECO:0000313" key="2">
    <source>
        <dbReference type="Proteomes" id="UP000231501"/>
    </source>
</evidence>
<reference evidence="1 2" key="1">
    <citation type="submission" date="2017-11" db="EMBL/GenBank/DDBJ databases">
        <title>Draft genome sequence of Mitsuaria sp. HWN-4.</title>
        <authorList>
            <person name="Gundlapally S.R."/>
        </authorList>
    </citation>
    <scope>NUCLEOTIDE SEQUENCE [LARGE SCALE GENOMIC DNA]</scope>
    <source>
        <strain evidence="1 2">HWN-4</strain>
    </source>
</reference>
<dbReference type="AlphaFoldDB" id="A0A2G9C3B5"/>